<protein>
    <submittedName>
        <fullName evidence="2">FBD-associated F-box protein</fullName>
    </submittedName>
</protein>
<comment type="caution">
    <text evidence="2">The sequence shown here is derived from an EMBL/GenBank/DDBJ whole genome shotgun (WGS) entry which is preliminary data.</text>
</comment>
<dbReference type="PANTHER" id="PTHR37741:SF1">
    <property type="entry name" value="TRANSMEMBRANE PROTEIN"/>
    <property type="match status" value="1"/>
</dbReference>
<dbReference type="Proteomes" id="UP000436088">
    <property type="component" value="Unassembled WGS sequence"/>
</dbReference>
<accession>A0A6A2XGL5</accession>
<dbReference type="EMBL" id="VEPZ02001598">
    <property type="protein sequence ID" value="KAE8666315.1"/>
    <property type="molecule type" value="Genomic_DNA"/>
</dbReference>
<feature type="transmembrane region" description="Helical" evidence="1">
    <location>
        <begin position="52"/>
        <end position="73"/>
    </location>
</feature>
<sequence>MMDLTVLHSSKGVLAPNLEERPSNCEISSIFGFQGGAEPPQKKKGRKNSMQMLKTAMLISAVAVAVAGVVIVITKKLKEK</sequence>
<evidence type="ECO:0000313" key="3">
    <source>
        <dbReference type="Proteomes" id="UP000436088"/>
    </source>
</evidence>
<gene>
    <name evidence="2" type="ORF">F3Y22_tig00112503pilonHSYRG00338</name>
</gene>
<reference evidence="2" key="1">
    <citation type="submission" date="2019-09" db="EMBL/GenBank/DDBJ databases">
        <title>Draft genome information of white flower Hibiscus syriacus.</title>
        <authorList>
            <person name="Kim Y.-M."/>
        </authorList>
    </citation>
    <scope>NUCLEOTIDE SEQUENCE [LARGE SCALE GENOMIC DNA]</scope>
    <source>
        <strain evidence="2">YM2019G1</strain>
    </source>
</reference>
<dbReference type="PANTHER" id="PTHR37741">
    <property type="entry name" value="TRANSMEMBRANE PROTEIN"/>
    <property type="match status" value="1"/>
</dbReference>
<keyword evidence="3" id="KW-1185">Reference proteome</keyword>
<name>A0A6A2XGL5_HIBSY</name>
<keyword evidence="1" id="KW-1133">Transmembrane helix</keyword>
<proteinExistence type="predicted"/>
<dbReference type="AlphaFoldDB" id="A0A6A2XGL5"/>
<keyword evidence="1" id="KW-0812">Transmembrane</keyword>
<organism evidence="2 3">
    <name type="scientific">Hibiscus syriacus</name>
    <name type="common">Rose of Sharon</name>
    <dbReference type="NCBI Taxonomy" id="106335"/>
    <lineage>
        <taxon>Eukaryota</taxon>
        <taxon>Viridiplantae</taxon>
        <taxon>Streptophyta</taxon>
        <taxon>Embryophyta</taxon>
        <taxon>Tracheophyta</taxon>
        <taxon>Spermatophyta</taxon>
        <taxon>Magnoliopsida</taxon>
        <taxon>eudicotyledons</taxon>
        <taxon>Gunneridae</taxon>
        <taxon>Pentapetalae</taxon>
        <taxon>rosids</taxon>
        <taxon>malvids</taxon>
        <taxon>Malvales</taxon>
        <taxon>Malvaceae</taxon>
        <taxon>Malvoideae</taxon>
        <taxon>Hibiscus</taxon>
    </lineage>
</organism>
<evidence type="ECO:0000256" key="1">
    <source>
        <dbReference type="SAM" id="Phobius"/>
    </source>
</evidence>
<keyword evidence="1" id="KW-0472">Membrane</keyword>
<evidence type="ECO:0000313" key="2">
    <source>
        <dbReference type="EMBL" id="KAE8666315.1"/>
    </source>
</evidence>